<proteinExistence type="predicted"/>
<dbReference type="AlphaFoldDB" id="A0A932HXJ8"/>
<protein>
    <submittedName>
        <fullName evidence="2">GNAT family N-acetyltransferase</fullName>
    </submittedName>
</protein>
<gene>
    <name evidence="2" type="ORF">HYZ11_00245</name>
</gene>
<dbReference type="Pfam" id="PF13302">
    <property type="entry name" value="Acetyltransf_3"/>
    <property type="match status" value="1"/>
</dbReference>
<organism evidence="2 3">
    <name type="scientific">Tectimicrobiota bacterium</name>
    <dbReference type="NCBI Taxonomy" id="2528274"/>
    <lineage>
        <taxon>Bacteria</taxon>
        <taxon>Pseudomonadati</taxon>
        <taxon>Nitrospinota/Tectimicrobiota group</taxon>
        <taxon>Candidatus Tectimicrobiota</taxon>
    </lineage>
</organism>
<evidence type="ECO:0000313" key="3">
    <source>
        <dbReference type="Proteomes" id="UP000782312"/>
    </source>
</evidence>
<dbReference type="EMBL" id="JACPUR010000001">
    <property type="protein sequence ID" value="MBI3126017.1"/>
    <property type="molecule type" value="Genomic_DNA"/>
</dbReference>
<accession>A0A932HXJ8</accession>
<reference evidence="2" key="1">
    <citation type="submission" date="2020-07" db="EMBL/GenBank/DDBJ databases">
        <title>Huge and variable diversity of episymbiotic CPR bacteria and DPANN archaea in groundwater ecosystems.</title>
        <authorList>
            <person name="He C.Y."/>
            <person name="Keren R."/>
            <person name="Whittaker M."/>
            <person name="Farag I.F."/>
            <person name="Doudna J."/>
            <person name="Cate J.H.D."/>
            <person name="Banfield J.F."/>
        </authorList>
    </citation>
    <scope>NUCLEOTIDE SEQUENCE</scope>
    <source>
        <strain evidence="2">NC_groundwater_763_Ag_S-0.2um_68_21</strain>
    </source>
</reference>
<dbReference type="CDD" id="cd04301">
    <property type="entry name" value="NAT_SF"/>
    <property type="match status" value="1"/>
</dbReference>
<feature type="domain" description="N-acetyltransferase" evidence="1">
    <location>
        <begin position="16"/>
        <end position="176"/>
    </location>
</feature>
<dbReference type="PANTHER" id="PTHR43415">
    <property type="entry name" value="SPERMIDINE N(1)-ACETYLTRANSFERASE"/>
    <property type="match status" value="1"/>
</dbReference>
<dbReference type="InterPro" id="IPR000182">
    <property type="entry name" value="GNAT_dom"/>
</dbReference>
<name>A0A932HXJ8_UNCTE</name>
<dbReference type="PANTHER" id="PTHR43415:SF3">
    <property type="entry name" value="GNAT-FAMILY ACETYLTRANSFERASE"/>
    <property type="match status" value="1"/>
</dbReference>
<evidence type="ECO:0000313" key="2">
    <source>
        <dbReference type="EMBL" id="MBI3126017.1"/>
    </source>
</evidence>
<dbReference type="Gene3D" id="3.40.630.30">
    <property type="match status" value="1"/>
</dbReference>
<dbReference type="InterPro" id="IPR016181">
    <property type="entry name" value="Acyl_CoA_acyltransferase"/>
</dbReference>
<sequence length="191" mass="21080">MTGDPGAPRLLEGGKVFLRALTRADIPVWHAWFNSAEVTEHLNKGAFPVTEEAQADYLAHLSKSRADVQLGIGAKEGGQLIGVIGIHKIDWVHRHGDISIVIGDSRWWGKGAATEAIGLMVRHGFEKLNLHKLTAGMWATNEGSRRGFERNGFVLEGTLRQSYFHKTGYVDEWRLGLLRAEWEAKGGGRAS</sequence>
<dbReference type="PROSITE" id="PS51186">
    <property type="entry name" value="GNAT"/>
    <property type="match status" value="1"/>
</dbReference>
<dbReference type="SUPFAM" id="SSF55729">
    <property type="entry name" value="Acyl-CoA N-acyltransferases (Nat)"/>
    <property type="match status" value="1"/>
</dbReference>
<evidence type="ECO:0000259" key="1">
    <source>
        <dbReference type="PROSITE" id="PS51186"/>
    </source>
</evidence>
<dbReference type="Proteomes" id="UP000782312">
    <property type="component" value="Unassembled WGS sequence"/>
</dbReference>
<dbReference type="GO" id="GO:0016747">
    <property type="term" value="F:acyltransferase activity, transferring groups other than amino-acyl groups"/>
    <property type="evidence" value="ECO:0007669"/>
    <property type="project" value="InterPro"/>
</dbReference>
<comment type="caution">
    <text evidence="2">The sequence shown here is derived from an EMBL/GenBank/DDBJ whole genome shotgun (WGS) entry which is preliminary data.</text>
</comment>